<dbReference type="PROSITE" id="PS01186">
    <property type="entry name" value="EGF_2"/>
    <property type="match status" value="1"/>
</dbReference>
<dbReference type="EMBL" id="LVZM01021330">
    <property type="protein sequence ID" value="OUC41510.1"/>
    <property type="molecule type" value="Genomic_DNA"/>
</dbReference>
<dbReference type="InterPro" id="IPR029063">
    <property type="entry name" value="SAM-dependent_MTases_sf"/>
</dbReference>
<organism evidence="3 4">
    <name type="scientific">Trichinella nativa</name>
    <dbReference type="NCBI Taxonomy" id="6335"/>
    <lineage>
        <taxon>Eukaryota</taxon>
        <taxon>Metazoa</taxon>
        <taxon>Ecdysozoa</taxon>
        <taxon>Nematoda</taxon>
        <taxon>Enoplea</taxon>
        <taxon>Dorylaimia</taxon>
        <taxon>Trichinellida</taxon>
        <taxon>Trichinellidae</taxon>
        <taxon>Trichinella</taxon>
    </lineage>
</organism>
<accession>A0A1Y3E9Y8</accession>
<keyword evidence="1" id="KW-0245">EGF-like domain</keyword>
<gene>
    <name evidence="3" type="ORF">D917_03306</name>
</gene>
<keyword evidence="1" id="KW-1015">Disulfide bond</keyword>
<dbReference type="Gene3D" id="3.40.50.150">
    <property type="entry name" value="Vaccinia Virus protein VP39"/>
    <property type="match status" value="1"/>
</dbReference>
<dbReference type="SUPFAM" id="SSF53335">
    <property type="entry name" value="S-adenosyl-L-methionine-dependent methyltransferases"/>
    <property type="match status" value="1"/>
</dbReference>
<comment type="caution">
    <text evidence="3">The sequence shown here is derived from an EMBL/GenBank/DDBJ whole genome shotgun (WGS) entry which is preliminary data.</text>
</comment>
<evidence type="ECO:0000256" key="1">
    <source>
        <dbReference type="PROSITE-ProRule" id="PRU00076"/>
    </source>
</evidence>
<feature type="disulfide bond" evidence="1">
    <location>
        <begin position="497"/>
        <end position="506"/>
    </location>
</feature>
<dbReference type="PROSITE" id="PS00022">
    <property type="entry name" value="EGF_1"/>
    <property type="match status" value="1"/>
</dbReference>
<evidence type="ECO:0000259" key="2">
    <source>
        <dbReference type="PROSITE" id="PS50026"/>
    </source>
</evidence>
<evidence type="ECO:0000313" key="3">
    <source>
        <dbReference type="EMBL" id="OUC41510.1"/>
    </source>
</evidence>
<comment type="caution">
    <text evidence="1">Lacks conserved residue(s) required for the propagation of feature annotation.</text>
</comment>
<dbReference type="InterPro" id="IPR000742">
    <property type="entry name" value="EGF"/>
</dbReference>
<evidence type="ECO:0000313" key="4">
    <source>
        <dbReference type="Proteomes" id="UP000243006"/>
    </source>
</evidence>
<dbReference type="Proteomes" id="UP000243006">
    <property type="component" value="Unassembled WGS sequence"/>
</dbReference>
<name>A0A1Y3E9Y8_9BILA</name>
<dbReference type="Gene3D" id="2.10.25.10">
    <property type="entry name" value="Laminin"/>
    <property type="match status" value="1"/>
</dbReference>
<feature type="domain" description="EGF-like" evidence="2">
    <location>
        <begin position="467"/>
        <end position="507"/>
    </location>
</feature>
<dbReference type="PROSITE" id="PS50026">
    <property type="entry name" value="EGF_3"/>
    <property type="match status" value="1"/>
</dbReference>
<protein>
    <recommendedName>
        <fullName evidence="2">EGF-like domain-containing protein</fullName>
    </recommendedName>
</protein>
<proteinExistence type="predicted"/>
<sequence length="604" mass="69604">MEAVQQWPTFDTFHALMQHDFHSKLVDLACDANSLPDDIIGHQLVEFYLSTLMDVLNRLLEPLKEDQEARYLSVGCGFALGCALFECNFPGKIYIGTYNADAMQILQQWKDGGDQWPAWNLQPIITFLVEFFKKDSCEAYYSIRQRASIEQIFLLDVNSSEKFVEENGRYDLISCFLSNQLLSNDDNLKQTLNNLMNILKPSRSLVLCGTAANFDEINKLRSTVEQNGLEVDEWYDYYYPMQIKNIHGEMTPSESHFVSMLTYWMFFALLFPIILSFCPHQLDLGYKGYYNGKTDECITYVNLDDQGLNDVNDGYEEAKILCGQFYNGHLAHMTMGHVTIGNVPNNTKNWDAFYLDLPYEKFWDERNGVYLDGWKINGIKLTDNATRQEDECVATLTIYDDRSKSEFESTESCNEFFPVRGKSGIFFDCNNTHLYNRTNPGCAVFAYGNLNSYTYLTLIPCKSRAWTGFFCSSKRMKNCQKKAPSSTYETGSTFCTCLPGFAGEYCEIDMKSDEQLDCGPWGVRINLNGRQACGCFKDAYGNRCESQYYDYEEYQDYKIEWNFICYATFPIIILHIVLLIVITCCQWNGFISILQAYPKKPNCK</sequence>
<dbReference type="AlphaFoldDB" id="A0A1Y3E9Y8"/>
<reference evidence="3 4" key="1">
    <citation type="submission" date="2015-04" db="EMBL/GenBank/DDBJ databases">
        <title>Draft genome of the roundworm Trichinella nativa.</title>
        <authorList>
            <person name="Mitreva M."/>
        </authorList>
    </citation>
    <scope>NUCLEOTIDE SEQUENCE [LARGE SCALE GENOMIC DNA]</scope>
    <source>
        <strain evidence="3 4">ISS45</strain>
    </source>
</reference>